<dbReference type="InterPro" id="IPR001701">
    <property type="entry name" value="Glyco_hydro_9"/>
</dbReference>
<dbReference type="EC" id="3.2.1.4" evidence="7"/>
<dbReference type="AlphaFoldDB" id="A0AAW3TTG0"/>
<keyword evidence="7" id="KW-0136">Cellulose degradation</keyword>
<feature type="domain" description="Cellulase Ig-like" evidence="9">
    <location>
        <begin position="27"/>
        <end position="107"/>
    </location>
</feature>
<accession>A0AAW3TTG0</accession>
<evidence type="ECO:0000256" key="2">
    <source>
        <dbReference type="ARBA" id="ARBA00022801"/>
    </source>
</evidence>
<feature type="active site" evidence="6">
    <location>
        <position position="584"/>
    </location>
</feature>
<evidence type="ECO:0000256" key="1">
    <source>
        <dbReference type="ARBA" id="ARBA00007072"/>
    </source>
</evidence>
<dbReference type="SUPFAM" id="SSF48208">
    <property type="entry name" value="Six-hairpin glycosidases"/>
    <property type="match status" value="1"/>
</dbReference>
<evidence type="ECO:0000259" key="9">
    <source>
        <dbReference type="Pfam" id="PF02927"/>
    </source>
</evidence>
<gene>
    <name evidence="10" type="ORF">GGR47_002444</name>
</gene>
<protein>
    <recommendedName>
        <fullName evidence="7">Endoglucanase</fullName>
        <ecNumber evidence="7">3.2.1.4</ecNumber>
    </recommendedName>
</protein>
<dbReference type="Gene3D" id="2.60.40.10">
    <property type="entry name" value="Immunoglobulins"/>
    <property type="match status" value="1"/>
</dbReference>
<dbReference type="Pfam" id="PF02927">
    <property type="entry name" value="CelD_N"/>
    <property type="match status" value="1"/>
</dbReference>
<evidence type="ECO:0000259" key="8">
    <source>
        <dbReference type="Pfam" id="PF00759"/>
    </source>
</evidence>
<dbReference type="InterPro" id="IPR008928">
    <property type="entry name" value="6-hairpin_glycosidase_sf"/>
</dbReference>
<dbReference type="CDD" id="cd02850">
    <property type="entry name" value="E_set_Cellulase_N"/>
    <property type="match status" value="1"/>
</dbReference>
<evidence type="ECO:0000256" key="4">
    <source>
        <dbReference type="ARBA" id="ARBA00023295"/>
    </source>
</evidence>
<feature type="signal peptide" evidence="7">
    <location>
        <begin position="1"/>
        <end position="16"/>
    </location>
</feature>
<dbReference type="PROSITE" id="PS00698">
    <property type="entry name" value="GH9_3"/>
    <property type="match status" value="1"/>
</dbReference>
<sequence>MSKAWALLLPLALASAASPPPPPPPPPAVHLNQIGFRPDTAKWAILSDDAKAPLPWRVVDASGKAVAEGKTRPFGGDVASGDHVHQIDLSAVRVPGTYRLTVDGVTSHPFTIKADTYAPLARAALNFFYQNRAGIAIDARYAGGPQWARAAGHPHEVATCFAGRDTAGTVWPGCRYTLDVTGGWYDAGDHGKYMVNGGIALWTLQNLYEVNAAAPPFADGSAMLPEAGNGIDDLLDESRWEMRFLLAVQVPDGTQLALPVGPQPRRPMTLTNVDAGGMAHHKVADRHWTPLPTIPAEDREERLLYPPSTAATLNLAATAAQCARIWRAIDKAFAHRCLVAAGKAYRAALRNPDIYAAQDFEGSGGYGDTHLDDERYWATAELYATTKMPELAEALHRMPLHAAPLWGEAGWANVGTLGTITLATADGVPLAERDAARAKLVALADAFLAERERSGYHLPYATTDYVWGSNGAILSRGLMLALAARFTGEARYRDAVVDTADYVLGRNPLDQSYVTGFGWKPMQHPHHRFWAHQFDARLPGPPPGVLSGGANNTSFADPVSASLKGRCVAQRCWLDDSRAFADNEVAINWNAPLVWVAAYLAMPR</sequence>
<dbReference type="PANTHER" id="PTHR22298">
    <property type="entry name" value="ENDO-1,4-BETA-GLUCANASE"/>
    <property type="match status" value="1"/>
</dbReference>
<keyword evidence="3 6" id="KW-0119">Carbohydrate metabolism</keyword>
<dbReference type="InterPro" id="IPR012341">
    <property type="entry name" value="6hp_glycosidase-like_sf"/>
</dbReference>
<feature type="chain" id="PRO_5043096691" description="Endoglucanase" evidence="7">
    <location>
        <begin position="17"/>
        <end position="604"/>
    </location>
</feature>
<dbReference type="Pfam" id="PF00759">
    <property type="entry name" value="Glyco_hydro_9"/>
    <property type="match status" value="1"/>
</dbReference>
<name>A0AAW3TTG0_9SPHN</name>
<dbReference type="Proteomes" id="UP000528945">
    <property type="component" value="Unassembled WGS sequence"/>
</dbReference>
<dbReference type="InterPro" id="IPR033126">
    <property type="entry name" value="Glyco_hydro_9_Asp/Glu_AS"/>
</dbReference>
<feature type="active site" evidence="6">
    <location>
        <position position="575"/>
    </location>
</feature>
<evidence type="ECO:0000313" key="10">
    <source>
        <dbReference type="EMBL" id="MBB3876198.1"/>
    </source>
</evidence>
<keyword evidence="7" id="KW-0732">Signal</keyword>
<comment type="similarity">
    <text evidence="1 6 7">Belongs to the glycosyl hydrolase 9 (cellulase E) family.</text>
</comment>
<dbReference type="InterPro" id="IPR013783">
    <property type="entry name" value="Ig-like_fold"/>
</dbReference>
<dbReference type="Gene3D" id="1.50.10.10">
    <property type="match status" value="1"/>
</dbReference>
<evidence type="ECO:0000256" key="5">
    <source>
        <dbReference type="ARBA" id="ARBA00023326"/>
    </source>
</evidence>
<keyword evidence="5 6" id="KW-0624">Polysaccharide degradation</keyword>
<dbReference type="InterPro" id="IPR004197">
    <property type="entry name" value="Cellulase_Ig-like"/>
</dbReference>
<comment type="caution">
    <text evidence="10">The sequence shown here is derived from an EMBL/GenBank/DDBJ whole genome shotgun (WGS) entry which is preliminary data.</text>
</comment>
<reference evidence="10 11" key="1">
    <citation type="submission" date="2020-08" db="EMBL/GenBank/DDBJ databases">
        <title>Genomic Encyclopedia of Type Strains, Phase IV (KMG-IV): sequencing the most valuable type-strain genomes for metagenomic binning, comparative biology and taxonomic classification.</title>
        <authorList>
            <person name="Goeker M."/>
        </authorList>
    </citation>
    <scope>NUCLEOTIDE SEQUENCE [LARGE SCALE GENOMIC DNA]</scope>
    <source>
        <strain evidence="10 11">DSM 15581</strain>
    </source>
</reference>
<dbReference type="RefSeq" id="WP_147036207.1">
    <property type="nucleotide sequence ID" value="NZ_JACIDB010000004.1"/>
</dbReference>
<dbReference type="GO" id="GO:0030245">
    <property type="term" value="P:cellulose catabolic process"/>
    <property type="evidence" value="ECO:0007669"/>
    <property type="project" value="UniProtKB-KW"/>
</dbReference>
<evidence type="ECO:0000256" key="6">
    <source>
        <dbReference type="PROSITE-ProRule" id="PRU10060"/>
    </source>
</evidence>
<dbReference type="InterPro" id="IPR014756">
    <property type="entry name" value="Ig_E-set"/>
</dbReference>
<dbReference type="EMBL" id="JACIDB010000004">
    <property type="protein sequence ID" value="MBB3876198.1"/>
    <property type="molecule type" value="Genomic_DNA"/>
</dbReference>
<keyword evidence="2 6" id="KW-0378">Hydrolase</keyword>
<proteinExistence type="inferred from homology"/>
<evidence type="ECO:0000256" key="3">
    <source>
        <dbReference type="ARBA" id="ARBA00023277"/>
    </source>
</evidence>
<dbReference type="GO" id="GO:0008810">
    <property type="term" value="F:cellulase activity"/>
    <property type="evidence" value="ECO:0007669"/>
    <property type="project" value="UniProtKB-EC"/>
</dbReference>
<dbReference type="SUPFAM" id="SSF81296">
    <property type="entry name" value="E set domains"/>
    <property type="match status" value="1"/>
</dbReference>
<feature type="domain" description="Glycoside hydrolase family 9" evidence="8">
    <location>
        <begin position="117"/>
        <end position="596"/>
    </location>
</feature>
<keyword evidence="11" id="KW-1185">Reference proteome</keyword>
<evidence type="ECO:0000313" key="11">
    <source>
        <dbReference type="Proteomes" id="UP000528945"/>
    </source>
</evidence>
<organism evidence="10 11">
    <name type="scientific">Sphingomonas aquatilis</name>
    <dbReference type="NCBI Taxonomy" id="93063"/>
    <lineage>
        <taxon>Bacteria</taxon>
        <taxon>Pseudomonadati</taxon>
        <taxon>Pseudomonadota</taxon>
        <taxon>Alphaproteobacteria</taxon>
        <taxon>Sphingomonadales</taxon>
        <taxon>Sphingomonadaceae</taxon>
        <taxon>Sphingomonas</taxon>
    </lineage>
</organism>
<evidence type="ECO:0000256" key="7">
    <source>
        <dbReference type="RuleBase" id="RU361166"/>
    </source>
</evidence>
<comment type="catalytic activity">
    <reaction evidence="7">
        <text>Endohydrolysis of (1-&gt;4)-beta-D-glucosidic linkages in cellulose, lichenin and cereal beta-D-glucans.</text>
        <dbReference type="EC" id="3.2.1.4"/>
    </reaction>
</comment>
<keyword evidence="4 6" id="KW-0326">Glycosidase</keyword>